<reference evidence="3 4" key="1">
    <citation type="journal article" date="2018" name="Evol. Lett.">
        <title>Horizontal gene cluster transfer increased hallucinogenic mushroom diversity.</title>
        <authorList>
            <person name="Reynolds H.T."/>
            <person name="Vijayakumar V."/>
            <person name="Gluck-Thaler E."/>
            <person name="Korotkin H.B."/>
            <person name="Matheny P.B."/>
            <person name="Slot J.C."/>
        </authorList>
    </citation>
    <scope>NUCLEOTIDE SEQUENCE [LARGE SCALE GENOMIC DNA]</scope>
    <source>
        <strain evidence="3 4">2629</strain>
    </source>
</reference>
<comment type="similarity">
    <text evidence="1">Belongs to the MIX23 family.</text>
</comment>
<dbReference type="InterPro" id="IPR019171">
    <property type="entry name" value="MIX23"/>
</dbReference>
<accession>A0A409Y674</accession>
<sequence length="181" mass="20386">MSNDNSVNTQEASSSDAPRMPTKQPQLGSVAIYSPKSTRTIQVSADTCHDLSLFKEILKEYRKLDDTIVVRLNRANAAMRDQDRTHASSSTENVQDQACAYLWRELVDNWKLRTQLVQFCSSVVDQSLAEKRASLSESTDPSVQRKTQASIFAEEVKVCRIFHAHGVYAKHSYCLEEPCAQ</sequence>
<keyword evidence="4" id="KW-1185">Reference proteome</keyword>
<gene>
    <name evidence="3" type="ORF">CVT24_004015</name>
</gene>
<dbReference type="Pfam" id="PF09774">
    <property type="entry name" value="MIX23"/>
    <property type="match status" value="1"/>
</dbReference>
<dbReference type="EMBL" id="NHTK01001382">
    <property type="protein sequence ID" value="PPQ98524.1"/>
    <property type="molecule type" value="Genomic_DNA"/>
</dbReference>
<dbReference type="PANTHER" id="PTHR31905:SF2">
    <property type="entry name" value="PROTEIN MIX23"/>
    <property type="match status" value="1"/>
</dbReference>
<proteinExistence type="inferred from homology"/>
<dbReference type="FunCoup" id="A0A409Y674">
    <property type="interactions" value="182"/>
</dbReference>
<evidence type="ECO:0000313" key="3">
    <source>
        <dbReference type="EMBL" id="PPQ98524.1"/>
    </source>
</evidence>
<feature type="compositionally biased region" description="Polar residues" evidence="2">
    <location>
        <begin position="1"/>
        <end position="16"/>
    </location>
</feature>
<comment type="caution">
    <text evidence="3">The sequence shown here is derived from an EMBL/GenBank/DDBJ whole genome shotgun (WGS) entry which is preliminary data.</text>
</comment>
<evidence type="ECO:0000313" key="4">
    <source>
        <dbReference type="Proteomes" id="UP000284842"/>
    </source>
</evidence>
<dbReference type="STRING" id="181874.A0A409Y674"/>
<organism evidence="3 4">
    <name type="scientific">Panaeolus cyanescens</name>
    <dbReference type="NCBI Taxonomy" id="181874"/>
    <lineage>
        <taxon>Eukaryota</taxon>
        <taxon>Fungi</taxon>
        <taxon>Dikarya</taxon>
        <taxon>Basidiomycota</taxon>
        <taxon>Agaricomycotina</taxon>
        <taxon>Agaricomycetes</taxon>
        <taxon>Agaricomycetidae</taxon>
        <taxon>Agaricales</taxon>
        <taxon>Agaricineae</taxon>
        <taxon>Galeropsidaceae</taxon>
        <taxon>Panaeolus</taxon>
    </lineage>
</organism>
<dbReference type="InParanoid" id="A0A409Y674"/>
<dbReference type="PANTHER" id="PTHR31905">
    <property type="entry name" value="COILED-COIL DOMAIN-CONTAINING PROTEIN 58"/>
    <property type="match status" value="1"/>
</dbReference>
<dbReference type="Proteomes" id="UP000284842">
    <property type="component" value="Unassembled WGS sequence"/>
</dbReference>
<dbReference type="GO" id="GO:0005758">
    <property type="term" value="C:mitochondrial intermembrane space"/>
    <property type="evidence" value="ECO:0007669"/>
    <property type="project" value="InterPro"/>
</dbReference>
<name>A0A409Y674_9AGAR</name>
<evidence type="ECO:0000256" key="2">
    <source>
        <dbReference type="SAM" id="MobiDB-lite"/>
    </source>
</evidence>
<evidence type="ECO:0000256" key="1">
    <source>
        <dbReference type="ARBA" id="ARBA00024204"/>
    </source>
</evidence>
<dbReference type="AlphaFoldDB" id="A0A409Y674"/>
<protein>
    <submittedName>
        <fullName evidence="3">Uncharacterized protein</fullName>
    </submittedName>
</protein>
<feature type="region of interest" description="Disordered" evidence="2">
    <location>
        <begin position="1"/>
        <end position="30"/>
    </location>
</feature>
<dbReference type="OrthoDB" id="5593818at2759"/>